<keyword evidence="6 12" id="KW-0472">Membrane</keyword>
<keyword evidence="5 12" id="KW-0446">Lipid-binding</keyword>
<dbReference type="PANTHER" id="PTHR10612">
    <property type="entry name" value="APOLIPOPROTEIN D"/>
    <property type="match status" value="1"/>
</dbReference>
<sequence length="177" mass="20020">MRRVLNGLLGILLIGLASCTGLPQGVEPVKDFEIERYLGQWYEIARLDHSFERGLSAVTASYSVRDDGGIKVVNRGFKDQTDQWEQAEGKAYHVGSKDEGHLKVSFFGPFYGSYVIFELDTADYQYAFVAGMNTDYLWLLSRTPRINEELLAHFLEQVSGLGFDTNRLIMVDQTSHL</sequence>
<dbReference type="InterPro" id="IPR012674">
    <property type="entry name" value="Calycin"/>
</dbReference>
<dbReference type="Proteomes" id="UP000315889">
    <property type="component" value="Unassembled WGS sequence"/>
</dbReference>
<comment type="similarity">
    <text evidence="2 12">Belongs to the calycin superfamily. Lipocalin family.</text>
</comment>
<dbReference type="PROSITE" id="PS51257">
    <property type="entry name" value="PROKAR_LIPOPROTEIN"/>
    <property type="match status" value="1"/>
</dbReference>
<evidence type="ECO:0000256" key="2">
    <source>
        <dbReference type="ARBA" id="ARBA00006889"/>
    </source>
</evidence>
<evidence type="ECO:0000256" key="1">
    <source>
        <dbReference type="ARBA" id="ARBA00004459"/>
    </source>
</evidence>
<name>A0A520M9D3_9GAMM</name>
<dbReference type="Pfam" id="PF08212">
    <property type="entry name" value="Lipocalin_2"/>
    <property type="match status" value="1"/>
</dbReference>
<dbReference type="PANTHER" id="PTHR10612:SF34">
    <property type="entry name" value="APOLIPOPROTEIN D"/>
    <property type="match status" value="1"/>
</dbReference>
<dbReference type="GO" id="GO:0009279">
    <property type="term" value="C:cell outer membrane"/>
    <property type="evidence" value="ECO:0007669"/>
    <property type="project" value="UniProtKB-SubCell"/>
</dbReference>
<evidence type="ECO:0000256" key="10">
    <source>
        <dbReference type="ARBA" id="ARBA00057024"/>
    </source>
</evidence>
<evidence type="ECO:0000256" key="5">
    <source>
        <dbReference type="ARBA" id="ARBA00023121"/>
    </source>
</evidence>
<dbReference type="Gene3D" id="2.40.128.20">
    <property type="match status" value="1"/>
</dbReference>
<keyword evidence="4" id="KW-0732">Signal</keyword>
<evidence type="ECO:0000256" key="7">
    <source>
        <dbReference type="ARBA" id="ARBA00023139"/>
    </source>
</evidence>
<accession>A0A520M9D3</accession>
<dbReference type="AlphaFoldDB" id="A0A520M9D3"/>
<dbReference type="FunFam" id="2.40.128.20:FF:000002">
    <property type="entry name" value="Outer membrane lipoprotein Blc"/>
    <property type="match status" value="1"/>
</dbReference>
<keyword evidence="9 12" id="KW-0449">Lipoprotein</keyword>
<comment type="subcellular location">
    <subcellularLocation>
        <location evidence="1">Cell outer membrane</location>
        <topology evidence="1">Lipid-anchor</topology>
    </subcellularLocation>
</comment>
<evidence type="ECO:0000256" key="8">
    <source>
        <dbReference type="ARBA" id="ARBA00023237"/>
    </source>
</evidence>
<dbReference type="PIRSF" id="PIRSF036893">
    <property type="entry name" value="Lipocalin_ApoD"/>
    <property type="match status" value="1"/>
</dbReference>
<protein>
    <recommendedName>
        <fullName evidence="11 12">Outer membrane lipoprotein Blc</fullName>
    </recommendedName>
</protein>
<dbReference type="InterPro" id="IPR022271">
    <property type="entry name" value="Lipocalin_ApoD"/>
</dbReference>
<dbReference type="InterPro" id="IPR000566">
    <property type="entry name" value="Lipocln_cytosolic_FA-bd_dom"/>
</dbReference>
<comment type="subunit">
    <text evidence="3 12">Homodimer.</text>
</comment>
<evidence type="ECO:0000313" key="15">
    <source>
        <dbReference type="Proteomes" id="UP000315889"/>
    </source>
</evidence>
<dbReference type="GO" id="GO:0006950">
    <property type="term" value="P:response to stress"/>
    <property type="evidence" value="ECO:0007669"/>
    <property type="project" value="UniProtKB-ARBA"/>
</dbReference>
<evidence type="ECO:0000256" key="11">
    <source>
        <dbReference type="ARBA" id="ARBA00071217"/>
    </source>
</evidence>
<evidence type="ECO:0000259" key="13">
    <source>
        <dbReference type="Pfam" id="PF08212"/>
    </source>
</evidence>
<dbReference type="CDD" id="cd19438">
    <property type="entry name" value="lipocalin_Blc-like"/>
    <property type="match status" value="1"/>
</dbReference>
<comment type="caution">
    <text evidence="14">The sequence shown here is derived from an EMBL/GenBank/DDBJ whole genome shotgun (WGS) entry which is preliminary data.</text>
</comment>
<dbReference type="InterPro" id="IPR047202">
    <property type="entry name" value="Lipocalin_Blc-like_dom"/>
</dbReference>
<dbReference type="PRINTS" id="PR01171">
    <property type="entry name" value="BCTLIPOCALIN"/>
</dbReference>
<dbReference type="SUPFAM" id="SSF50814">
    <property type="entry name" value="Lipocalins"/>
    <property type="match status" value="1"/>
</dbReference>
<evidence type="ECO:0000256" key="12">
    <source>
        <dbReference type="PIRNR" id="PIRNR036893"/>
    </source>
</evidence>
<proteinExistence type="inferred from homology"/>
<evidence type="ECO:0000256" key="3">
    <source>
        <dbReference type="ARBA" id="ARBA00011738"/>
    </source>
</evidence>
<evidence type="ECO:0000256" key="4">
    <source>
        <dbReference type="ARBA" id="ARBA00022729"/>
    </source>
</evidence>
<organism evidence="14 15">
    <name type="scientific">SAR92 clade bacterium</name>
    <dbReference type="NCBI Taxonomy" id="2315479"/>
    <lineage>
        <taxon>Bacteria</taxon>
        <taxon>Pseudomonadati</taxon>
        <taxon>Pseudomonadota</taxon>
        <taxon>Gammaproteobacteria</taxon>
        <taxon>Cellvibrionales</taxon>
        <taxon>Porticoccaceae</taxon>
        <taxon>SAR92 clade</taxon>
    </lineage>
</organism>
<dbReference type="PROSITE" id="PS00213">
    <property type="entry name" value="LIPOCALIN"/>
    <property type="match status" value="1"/>
</dbReference>
<evidence type="ECO:0000313" key="14">
    <source>
        <dbReference type="EMBL" id="RZO17749.1"/>
    </source>
</evidence>
<comment type="function">
    <text evidence="10 12">Involved in the storage or transport of lipids necessary for membrane maintenance under stressful conditions. Displays a binding preference for lysophospholipids.</text>
</comment>
<dbReference type="InterPro" id="IPR022272">
    <property type="entry name" value="Lipocalin_CS"/>
</dbReference>
<keyword evidence="8 12" id="KW-0998">Cell outer membrane</keyword>
<dbReference type="EMBL" id="SHBP01000036">
    <property type="protein sequence ID" value="RZO17749.1"/>
    <property type="molecule type" value="Genomic_DNA"/>
</dbReference>
<evidence type="ECO:0000256" key="9">
    <source>
        <dbReference type="ARBA" id="ARBA00023288"/>
    </source>
</evidence>
<evidence type="ECO:0000256" key="6">
    <source>
        <dbReference type="ARBA" id="ARBA00023136"/>
    </source>
</evidence>
<reference evidence="14 15" key="1">
    <citation type="submission" date="2019-02" db="EMBL/GenBank/DDBJ databases">
        <title>Prokaryotic population dynamics and viral predation in marine succession experiment using metagenomics: the confinement effect.</title>
        <authorList>
            <person name="Haro-Moreno J.M."/>
            <person name="Rodriguez-Valera F."/>
            <person name="Lopez-Perez M."/>
        </authorList>
    </citation>
    <scope>NUCLEOTIDE SEQUENCE [LARGE SCALE GENOMIC DNA]</scope>
    <source>
        <strain evidence="14">MED-G170</strain>
    </source>
</reference>
<dbReference type="GO" id="GO:0008289">
    <property type="term" value="F:lipid binding"/>
    <property type="evidence" value="ECO:0007669"/>
    <property type="project" value="UniProtKB-UniRule"/>
</dbReference>
<feature type="domain" description="Lipocalin/cytosolic fatty-acid binding" evidence="13">
    <location>
        <begin position="33"/>
        <end position="173"/>
    </location>
</feature>
<gene>
    <name evidence="14" type="ORF">EVB03_10330</name>
</gene>
<dbReference type="InterPro" id="IPR002446">
    <property type="entry name" value="Lipocalin_bac"/>
</dbReference>
<keyword evidence="7" id="KW-0564">Palmitate</keyword>